<dbReference type="Proteomes" id="UP000461010">
    <property type="component" value="Unassembled WGS sequence"/>
</dbReference>
<dbReference type="InterPro" id="IPR036390">
    <property type="entry name" value="WH_DNA-bd_sf"/>
</dbReference>
<keyword evidence="7" id="KW-1185">Reference proteome</keyword>
<dbReference type="PROSITE" id="PS50042">
    <property type="entry name" value="CNMP_BINDING_3"/>
    <property type="match status" value="1"/>
</dbReference>
<dbReference type="InterPro" id="IPR050397">
    <property type="entry name" value="Env_Response_Regulators"/>
</dbReference>
<dbReference type="GO" id="GO:0005829">
    <property type="term" value="C:cytosol"/>
    <property type="evidence" value="ECO:0007669"/>
    <property type="project" value="TreeGrafter"/>
</dbReference>
<evidence type="ECO:0000313" key="7">
    <source>
        <dbReference type="Proteomes" id="UP000461010"/>
    </source>
</evidence>
<dbReference type="EMBL" id="WFKJ01000002">
    <property type="protein sequence ID" value="KAB7892779.1"/>
    <property type="molecule type" value="Genomic_DNA"/>
</dbReference>
<protein>
    <submittedName>
        <fullName evidence="5">Helix-turn-helix domain-containing protein</fullName>
    </submittedName>
</protein>
<dbReference type="SMART" id="SM00100">
    <property type="entry name" value="cNMP"/>
    <property type="match status" value="1"/>
</dbReference>
<dbReference type="SUPFAM" id="SSF46785">
    <property type="entry name" value="Winged helix' DNA-binding domain"/>
    <property type="match status" value="1"/>
</dbReference>
<sequence length="221" mass="25719">MAALDTINNISFFDTLNEQQKEQIASISLVNKYPKDSILYYESETSKNLLFLVSGLLKIFKLDKFENEIFLYHIYNNSMISELSSIEQNDIYCFSNAEFIEDSEVLSINFEKFHELFLSKNILTIELMEILLKKTHQLQCIVNRELVFDATAKVAFMINQDLEMFNKLKRQEVSFMLHIQPETLSRVLKKLSRNGSIEIDNSEVKIKDKTALEYVFKGVGV</sequence>
<evidence type="ECO:0000256" key="1">
    <source>
        <dbReference type="ARBA" id="ARBA00023015"/>
    </source>
</evidence>
<feature type="domain" description="Cyclic nucleotide-binding" evidence="4">
    <location>
        <begin position="12"/>
        <end position="134"/>
    </location>
</feature>
<dbReference type="InterPro" id="IPR018490">
    <property type="entry name" value="cNMP-bd_dom_sf"/>
</dbReference>
<keyword evidence="1" id="KW-0805">Transcription regulation</keyword>
<organism evidence="5 8">
    <name type="scientific">Poseidonibacter ostreae</name>
    <dbReference type="NCBI Taxonomy" id="2654171"/>
    <lineage>
        <taxon>Bacteria</taxon>
        <taxon>Pseudomonadati</taxon>
        <taxon>Campylobacterota</taxon>
        <taxon>Epsilonproteobacteria</taxon>
        <taxon>Campylobacterales</taxon>
        <taxon>Arcobacteraceae</taxon>
        <taxon>Poseidonibacter</taxon>
    </lineage>
</organism>
<name>A0A6L4WYW5_9BACT</name>
<evidence type="ECO:0000313" key="6">
    <source>
        <dbReference type="EMBL" id="KAB7892779.1"/>
    </source>
</evidence>
<dbReference type="InterPro" id="IPR012318">
    <property type="entry name" value="HTH_CRP"/>
</dbReference>
<dbReference type="GO" id="GO:0003700">
    <property type="term" value="F:DNA-binding transcription factor activity"/>
    <property type="evidence" value="ECO:0007669"/>
    <property type="project" value="TreeGrafter"/>
</dbReference>
<reference evidence="7 8" key="1">
    <citation type="submission" date="2019-10" db="EMBL/GenBank/DDBJ databases">
        <title>Poseidonibacter ostreae sp. nov., isolated from the gut of the Ostrea denselamellosa.</title>
        <authorList>
            <person name="Choi A."/>
        </authorList>
    </citation>
    <scope>NUCLEOTIDE SEQUENCE [LARGE SCALE GENOMIC DNA]</scope>
    <source>
        <strain evidence="5 8">SJOD-M-33</strain>
        <strain evidence="6 7">SJOD-M-5</strain>
    </source>
</reference>
<dbReference type="EMBL" id="WFKK01000002">
    <property type="protein sequence ID" value="KAB7891055.1"/>
    <property type="molecule type" value="Genomic_DNA"/>
</dbReference>
<evidence type="ECO:0000256" key="3">
    <source>
        <dbReference type="ARBA" id="ARBA00023163"/>
    </source>
</evidence>
<dbReference type="AlphaFoldDB" id="A0A6L4WYW5"/>
<dbReference type="PANTHER" id="PTHR24567:SF26">
    <property type="entry name" value="REGULATORY PROTEIN YEIL"/>
    <property type="match status" value="1"/>
</dbReference>
<dbReference type="Gene3D" id="2.60.120.10">
    <property type="entry name" value="Jelly Rolls"/>
    <property type="match status" value="1"/>
</dbReference>
<dbReference type="InterPro" id="IPR000595">
    <property type="entry name" value="cNMP-bd_dom"/>
</dbReference>
<evidence type="ECO:0000313" key="5">
    <source>
        <dbReference type="EMBL" id="KAB7891055.1"/>
    </source>
</evidence>
<evidence type="ECO:0000256" key="2">
    <source>
        <dbReference type="ARBA" id="ARBA00023125"/>
    </source>
</evidence>
<evidence type="ECO:0000313" key="8">
    <source>
        <dbReference type="Proteomes" id="UP000472839"/>
    </source>
</evidence>
<dbReference type="SUPFAM" id="SSF51206">
    <property type="entry name" value="cAMP-binding domain-like"/>
    <property type="match status" value="1"/>
</dbReference>
<evidence type="ECO:0000259" key="4">
    <source>
        <dbReference type="PROSITE" id="PS50042"/>
    </source>
</evidence>
<dbReference type="Pfam" id="PF13545">
    <property type="entry name" value="HTH_Crp_2"/>
    <property type="match status" value="1"/>
</dbReference>
<keyword evidence="3" id="KW-0804">Transcription</keyword>
<accession>A0A6L4WYW5</accession>
<dbReference type="GO" id="GO:0003677">
    <property type="term" value="F:DNA binding"/>
    <property type="evidence" value="ECO:0007669"/>
    <property type="project" value="UniProtKB-KW"/>
</dbReference>
<dbReference type="Gene3D" id="1.10.10.10">
    <property type="entry name" value="Winged helix-like DNA-binding domain superfamily/Winged helix DNA-binding domain"/>
    <property type="match status" value="1"/>
</dbReference>
<gene>
    <name evidence="6" type="ORF">GBG18_01145</name>
    <name evidence="5" type="ORF">GBG19_01435</name>
</gene>
<dbReference type="InterPro" id="IPR036388">
    <property type="entry name" value="WH-like_DNA-bd_sf"/>
</dbReference>
<keyword evidence="2" id="KW-0238">DNA-binding</keyword>
<dbReference type="Proteomes" id="UP000472839">
    <property type="component" value="Unassembled WGS sequence"/>
</dbReference>
<comment type="caution">
    <text evidence="5">The sequence shown here is derived from an EMBL/GenBank/DDBJ whole genome shotgun (WGS) entry which is preliminary data.</text>
</comment>
<dbReference type="PANTHER" id="PTHR24567">
    <property type="entry name" value="CRP FAMILY TRANSCRIPTIONAL REGULATORY PROTEIN"/>
    <property type="match status" value="1"/>
</dbReference>
<dbReference type="InterPro" id="IPR014710">
    <property type="entry name" value="RmlC-like_jellyroll"/>
</dbReference>
<dbReference type="Pfam" id="PF00027">
    <property type="entry name" value="cNMP_binding"/>
    <property type="match status" value="1"/>
</dbReference>
<dbReference type="CDD" id="cd00038">
    <property type="entry name" value="CAP_ED"/>
    <property type="match status" value="1"/>
</dbReference>
<proteinExistence type="predicted"/>